<accession>A0A0D8X8C9</accession>
<reference evidence="3" key="2">
    <citation type="journal article" date="2016" name="Sci. Rep.">
        <title>Dictyocaulus viviparus genome, variome and transcriptome elucidate lungworm biology and support future intervention.</title>
        <authorList>
            <person name="McNulty S.N."/>
            <person name="Strube C."/>
            <person name="Rosa B.A."/>
            <person name="Martin J.C."/>
            <person name="Tyagi R."/>
            <person name="Choi Y.J."/>
            <person name="Wang Q."/>
            <person name="Hallsworth Pepin K."/>
            <person name="Zhang X."/>
            <person name="Ozersky P."/>
            <person name="Wilson R.K."/>
            <person name="Sternberg P.W."/>
            <person name="Gasser R.B."/>
            <person name="Mitreva M."/>
        </authorList>
    </citation>
    <scope>NUCLEOTIDE SEQUENCE [LARGE SCALE GENOMIC DNA]</scope>
    <source>
        <strain evidence="3">HannoverDv2000</strain>
    </source>
</reference>
<dbReference type="AlphaFoldDB" id="A0A0D8X8C9"/>
<gene>
    <name evidence="2" type="ORF">DICVIV_13215</name>
</gene>
<reference evidence="2 3" key="1">
    <citation type="submission" date="2013-11" db="EMBL/GenBank/DDBJ databases">
        <title>Draft genome of the bovine lungworm Dictyocaulus viviparus.</title>
        <authorList>
            <person name="Mitreva M."/>
        </authorList>
    </citation>
    <scope>NUCLEOTIDE SEQUENCE [LARGE SCALE GENOMIC DNA]</scope>
    <source>
        <strain evidence="2 3">HannoverDv2000</strain>
    </source>
</reference>
<sequence>MRWSLIGGIMLVVVSPSLHIPLSKALAVNDLDLILMASSSNPNKDRQVRTHSVLQDEVKDIPSYSGNQTTDDYIDFAIEPLKNGGANRNLKPVTYSPIPKKYDIPTPEQETDTSGTLNGYYYQHYPYYQLPRQYQLRPQYAYTYPPQHSNVAYIYHDPLPYRDHYNIYRSDPRFNPVAAVGCGATSSCEEKRINKKDPLDDLDLEDLRELEDGKQ</sequence>
<proteinExistence type="predicted"/>
<protein>
    <submittedName>
        <fullName evidence="2">Uncharacterized protein</fullName>
    </submittedName>
</protein>
<dbReference type="OrthoDB" id="5868569at2759"/>
<evidence type="ECO:0000313" key="3">
    <source>
        <dbReference type="Proteomes" id="UP000053766"/>
    </source>
</evidence>
<dbReference type="Proteomes" id="UP000053766">
    <property type="component" value="Unassembled WGS sequence"/>
</dbReference>
<evidence type="ECO:0000313" key="2">
    <source>
        <dbReference type="EMBL" id="KJH40820.1"/>
    </source>
</evidence>
<evidence type="ECO:0000256" key="1">
    <source>
        <dbReference type="SAM" id="SignalP"/>
    </source>
</evidence>
<dbReference type="EMBL" id="KN717004">
    <property type="protein sequence ID" value="KJH40820.1"/>
    <property type="molecule type" value="Genomic_DNA"/>
</dbReference>
<feature type="chain" id="PRO_5002335572" evidence="1">
    <location>
        <begin position="26"/>
        <end position="215"/>
    </location>
</feature>
<organism evidence="2 3">
    <name type="scientific">Dictyocaulus viviparus</name>
    <name type="common">Bovine lungworm</name>
    <dbReference type="NCBI Taxonomy" id="29172"/>
    <lineage>
        <taxon>Eukaryota</taxon>
        <taxon>Metazoa</taxon>
        <taxon>Ecdysozoa</taxon>
        <taxon>Nematoda</taxon>
        <taxon>Chromadorea</taxon>
        <taxon>Rhabditida</taxon>
        <taxon>Rhabditina</taxon>
        <taxon>Rhabditomorpha</taxon>
        <taxon>Strongyloidea</taxon>
        <taxon>Metastrongylidae</taxon>
        <taxon>Dictyocaulus</taxon>
    </lineage>
</organism>
<keyword evidence="3" id="KW-1185">Reference proteome</keyword>
<feature type="signal peptide" evidence="1">
    <location>
        <begin position="1"/>
        <end position="25"/>
    </location>
</feature>
<name>A0A0D8X8C9_DICVI</name>
<keyword evidence="1" id="KW-0732">Signal</keyword>